<dbReference type="AlphaFoldDB" id="A0A5D4MFF4"/>
<proteinExistence type="predicted"/>
<evidence type="ECO:0000313" key="3">
    <source>
        <dbReference type="Proteomes" id="UP000325182"/>
    </source>
</evidence>
<evidence type="ECO:0000313" key="2">
    <source>
        <dbReference type="EMBL" id="TYR99755.1"/>
    </source>
</evidence>
<protein>
    <submittedName>
        <fullName evidence="2">PadR family transcriptional regulator</fullName>
    </submittedName>
</protein>
<sequence>MENRLRNLKRAMKTTTFSGLEFNDEHRKEIHKKLHKEEREEDILSSILQLLSQEKTGFELAKQLRGRGVRKFEDNEGLLYTLLHRLEHKEYVESCWAEESGKLYRITKKGSRLLNKQKKSSAANSNILGTLMEARF</sequence>
<dbReference type="InterPro" id="IPR036388">
    <property type="entry name" value="WH-like_DNA-bd_sf"/>
</dbReference>
<dbReference type="EMBL" id="VTEG01000004">
    <property type="protein sequence ID" value="TYR99755.1"/>
    <property type="molecule type" value="Genomic_DNA"/>
</dbReference>
<dbReference type="InterPro" id="IPR052509">
    <property type="entry name" value="Metal_resp_DNA-bind_regulator"/>
</dbReference>
<dbReference type="RefSeq" id="WP_148953511.1">
    <property type="nucleotide sequence ID" value="NZ_VTEG01000004.1"/>
</dbReference>
<dbReference type="PANTHER" id="PTHR33169">
    <property type="entry name" value="PADR-FAMILY TRANSCRIPTIONAL REGULATOR"/>
    <property type="match status" value="1"/>
</dbReference>
<dbReference type="Pfam" id="PF03551">
    <property type="entry name" value="PadR"/>
    <property type="match status" value="1"/>
</dbReference>
<dbReference type="InterPro" id="IPR005149">
    <property type="entry name" value="Tscrpt_reg_PadR_N"/>
</dbReference>
<organism evidence="2 3">
    <name type="scientific">Rossellomorea vietnamensis</name>
    <dbReference type="NCBI Taxonomy" id="218284"/>
    <lineage>
        <taxon>Bacteria</taxon>
        <taxon>Bacillati</taxon>
        <taxon>Bacillota</taxon>
        <taxon>Bacilli</taxon>
        <taxon>Bacillales</taxon>
        <taxon>Bacillaceae</taxon>
        <taxon>Rossellomorea</taxon>
    </lineage>
</organism>
<accession>A0A5D4MFF4</accession>
<dbReference type="SUPFAM" id="SSF46785">
    <property type="entry name" value="Winged helix' DNA-binding domain"/>
    <property type="match status" value="1"/>
</dbReference>
<dbReference type="InterPro" id="IPR036390">
    <property type="entry name" value="WH_DNA-bd_sf"/>
</dbReference>
<dbReference type="PANTHER" id="PTHR33169:SF14">
    <property type="entry name" value="TRANSCRIPTIONAL REGULATOR RV3488"/>
    <property type="match status" value="1"/>
</dbReference>
<evidence type="ECO:0000259" key="1">
    <source>
        <dbReference type="Pfam" id="PF03551"/>
    </source>
</evidence>
<feature type="domain" description="Transcription regulator PadR N-terminal" evidence="1">
    <location>
        <begin position="47"/>
        <end position="115"/>
    </location>
</feature>
<name>A0A5D4MFF4_9BACI</name>
<gene>
    <name evidence="2" type="ORF">FZC84_07990</name>
</gene>
<dbReference type="Proteomes" id="UP000325182">
    <property type="component" value="Unassembled WGS sequence"/>
</dbReference>
<reference evidence="2 3" key="1">
    <citation type="submission" date="2019-08" db="EMBL/GenBank/DDBJ databases">
        <title>Bacillus genomes from the desert of Cuatro Cienegas, Coahuila.</title>
        <authorList>
            <person name="Olmedo-Alvarez G."/>
        </authorList>
    </citation>
    <scope>NUCLEOTIDE SEQUENCE [LARGE SCALE GENOMIC DNA]</scope>
    <source>
        <strain evidence="2 3">CH128b_4D</strain>
    </source>
</reference>
<dbReference type="Gene3D" id="1.10.10.10">
    <property type="entry name" value="Winged helix-like DNA-binding domain superfamily/Winged helix DNA-binding domain"/>
    <property type="match status" value="1"/>
</dbReference>
<comment type="caution">
    <text evidence="2">The sequence shown here is derived from an EMBL/GenBank/DDBJ whole genome shotgun (WGS) entry which is preliminary data.</text>
</comment>
<dbReference type="NCBIfam" id="NF006931">
    <property type="entry name" value="PRK09416.1"/>
    <property type="match status" value="1"/>
</dbReference>